<dbReference type="RefSeq" id="WP_069293609.1">
    <property type="nucleotide sequence ID" value="NZ_CP140110.1"/>
</dbReference>
<dbReference type="SUPFAM" id="SSF55166">
    <property type="entry name" value="Hedgehog/DD-peptidase"/>
    <property type="match status" value="1"/>
</dbReference>
<dbReference type="CDD" id="cd14845">
    <property type="entry name" value="L-Ala-D-Glu_peptidase_like"/>
    <property type="match status" value="1"/>
</dbReference>
<accession>A0A1E3G143</accession>
<organism evidence="2 3">
    <name type="scientific">Fervidobacterium thailandense</name>
    <dbReference type="NCBI Taxonomy" id="1008305"/>
    <lineage>
        <taxon>Bacteria</taxon>
        <taxon>Thermotogati</taxon>
        <taxon>Thermotogota</taxon>
        <taxon>Thermotogae</taxon>
        <taxon>Thermotogales</taxon>
        <taxon>Fervidobacteriaceae</taxon>
        <taxon>Fervidobacterium</taxon>
    </lineage>
</organism>
<gene>
    <name evidence="2" type="ORF">A4H02_07755</name>
</gene>
<sequence>MKKDLECLHTELKEKARQFIKICKTIGIEVLIYNTCRTLLEQEALFLQGRADIETVNRARQKAGLPPISPKENVIVTYTKLSPHCFGLAFDFVPVKDGKPVWNDLVLWEKCGSVAEKLDLVWGGRWKNFKDYPHVELKDWKKFAKVV</sequence>
<dbReference type="InterPro" id="IPR039561">
    <property type="entry name" value="Peptidase_M15C"/>
</dbReference>
<evidence type="ECO:0000313" key="3">
    <source>
        <dbReference type="Proteomes" id="UP000094570"/>
    </source>
</evidence>
<dbReference type="EMBL" id="LWAF01000013">
    <property type="protein sequence ID" value="ODN29964.1"/>
    <property type="molecule type" value="Genomic_DNA"/>
</dbReference>
<dbReference type="Pfam" id="PF13539">
    <property type="entry name" value="Peptidase_M15_4"/>
    <property type="match status" value="1"/>
</dbReference>
<dbReference type="OrthoDB" id="9799970at2"/>
<name>A0A1E3G143_9BACT</name>
<dbReference type="Gene3D" id="3.30.1380.10">
    <property type="match status" value="1"/>
</dbReference>
<dbReference type="GO" id="GO:0008233">
    <property type="term" value="F:peptidase activity"/>
    <property type="evidence" value="ECO:0007669"/>
    <property type="project" value="InterPro"/>
</dbReference>
<keyword evidence="3" id="KW-1185">Reference proteome</keyword>
<protein>
    <submittedName>
        <fullName evidence="2">Cell wall biosynthesis protein</fullName>
    </submittedName>
</protein>
<evidence type="ECO:0000259" key="1">
    <source>
        <dbReference type="Pfam" id="PF13539"/>
    </source>
</evidence>
<dbReference type="Proteomes" id="UP000094570">
    <property type="component" value="Unassembled WGS sequence"/>
</dbReference>
<reference evidence="3" key="1">
    <citation type="submission" date="2016-04" db="EMBL/GenBank/DDBJ databases">
        <title>The genome sequence project of a novel Fervidobacterium isolate from a hot spring in Thailand.</title>
        <authorList>
            <person name="Gonzalez J.M."/>
            <person name="Cuecas A."/>
            <person name="Kanoksilapatham W."/>
        </authorList>
    </citation>
    <scope>NUCLEOTIDE SEQUENCE [LARGE SCALE GENOMIC DNA]</scope>
    <source>
        <strain evidence="3">FC2004</strain>
    </source>
</reference>
<proteinExistence type="predicted"/>
<feature type="domain" description="Peptidase M15C" evidence="1">
    <location>
        <begin position="79"/>
        <end position="137"/>
    </location>
</feature>
<evidence type="ECO:0000313" key="2">
    <source>
        <dbReference type="EMBL" id="ODN29964.1"/>
    </source>
</evidence>
<dbReference type="STRING" id="1008305.A4H02_07755"/>
<dbReference type="AlphaFoldDB" id="A0A1E3G143"/>
<dbReference type="InterPro" id="IPR009045">
    <property type="entry name" value="Zn_M74/Hedgehog-like"/>
</dbReference>
<comment type="caution">
    <text evidence="2">The sequence shown here is derived from an EMBL/GenBank/DDBJ whole genome shotgun (WGS) entry which is preliminary data.</text>
</comment>